<dbReference type="NCBIfam" id="TIGR00924">
    <property type="entry name" value="yjdL_sub1_fam"/>
    <property type="match status" value="1"/>
</dbReference>
<feature type="domain" description="Major facilitator superfamily (MFS) profile" evidence="9">
    <location>
        <begin position="1"/>
        <end position="493"/>
    </location>
</feature>
<evidence type="ECO:0000256" key="2">
    <source>
        <dbReference type="ARBA" id="ARBA00005982"/>
    </source>
</evidence>
<evidence type="ECO:0000256" key="8">
    <source>
        <dbReference type="SAM" id="Phobius"/>
    </source>
</evidence>
<name>A0ABS6CLM6_9ACTN</name>
<keyword evidence="11" id="KW-1185">Reference proteome</keyword>
<feature type="transmembrane region" description="Helical" evidence="8">
    <location>
        <begin position="234"/>
        <end position="260"/>
    </location>
</feature>
<dbReference type="PANTHER" id="PTHR23517:SF15">
    <property type="entry name" value="PROTON-DEPENDENT OLIGOPEPTIDE FAMILY TRANSPORT PROTEIN"/>
    <property type="match status" value="1"/>
</dbReference>
<organism evidence="10 11">
    <name type="scientific">Streptomyces niphimycinicus</name>
    <dbReference type="NCBI Taxonomy" id="2842201"/>
    <lineage>
        <taxon>Bacteria</taxon>
        <taxon>Bacillati</taxon>
        <taxon>Actinomycetota</taxon>
        <taxon>Actinomycetes</taxon>
        <taxon>Kitasatosporales</taxon>
        <taxon>Streptomycetaceae</taxon>
        <taxon>Streptomyces</taxon>
    </lineage>
</organism>
<comment type="subcellular location">
    <subcellularLocation>
        <location evidence="1">Cell membrane</location>
        <topology evidence="1">Multi-pass membrane protein</topology>
    </subcellularLocation>
</comment>
<dbReference type="PROSITE" id="PS01022">
    <property type="entry name" value="PTR2_1"/>
    <property type="match status" value="1"/>
</dbReference>
<feature type="transmembrane region" description="Helical" evidence="8">
    <location>
        <begin position="441"/>
        <end position="462"/>
    </location>
</feature>
<dbReference type="PROSITE" id="PS50850">
    <property type="entry name" value="MFS"/>
    <property type="match status" value="1"/>
</dbReference>
<evidence type="ECO:0000256" key="1">
    <source>
        <dbReference type="ARBA" id="ARBA00004651"/>
    </source>
</evidence>
<keyword evidence="3" id="KW-0813">Transport</keyword>
<feature type="transmembrane region" description="Helical" evidence="8">
    <location>
        <begin position="32"/>
        <end position="49"/>
    </location>
</feature>
<feature type="transmembrane region" description="Helical" evidence="8">
    <location>
        <begin position="165"/>
        <end position="184"/>
    </location>
</feature>
<feature type="transmembrane region" description="Helical" evidence="8">
    <location>
        <begin position="296"/>
        <end position="313"/>
    </location>
</feature>
<dbReference type="InterPro" id="IPR020846">
    <property type="entry name" value="MFS_dom"/>
</dbReference>
<keyword evidence="4" id="KW-1003">Cell membrane</keyword>
<dbReference type="Pfam" id="PF00854">
    <property type="entry name" value="PTR2"/>
    <property type="match status" value="1"/>
</dbReference>
<comment type="caution">
    <text evidence="10">The sequence shown here is derived from an EMBL/GenBank/DDBJ whole genome shotgun (WGS) entry which is preliminary data.</text>
</comment>
<accession>A0ABS6CLM6</accession>
<feature type="transmembrane region" description="Helical" evidence="8">
    <location>
        <begin position="266"/>
        <end position="284"/>
    </location>
</feature>
<gene>
    <name evidence="10" type="ORF">KN815_27540</name>
</gene>
<sequence>MDTEPIVPPRTAGARPPRGLLTLWGVEMWERFSFYGMRAILVLFLAAPAESRGLGLAPHIAAAVFGMYGALVNLLALPGGWLADRLWGSYRAVVWGGVVIAAGHAVLAVPGGVAFAYTGLLLVAAGTGLLKPGISTMVGRLYDSEDGVDRTRGEDTARRDAGFSLFYMGISIGAFAAPLITGYLGERINWHAGFGAAAVGMLIGLVICVRGRGRLPDAPRAPVRTAPAADLRRMFLASGAAVVFLAVVFALCVLCGQSAADGVIQSVTLLTIAVPLVYFVVLFRTTGLDPVDRSRLGAYVWIFLAASVFWMIAEQGGSLISLFARDHVDRDLFGWEFPTSWFQSLGPLYSIVLATAFAALWLRLGSRQPSTAAKFSLGLFGLGVATLITAGAAAAADGGRVTPLWLIVAFFVQIMAEMCLSPTGLSVTTRLAPSRFANQIMSLWFLSVAMGSALSAQVVRLTTVWSPATYFAVLATAALLCSAGVALARKRLRHLMRGVT</sequence>
<feature type="transmembrane region" description="Helical" evidence="8">
    <location>
        <begin position="341"/>
        <end position="363"/>
    </location>
</feature>
<comment type="similarity">
    <text evidence="2">Belongs to the major facilitator superfamily. Proton-dependent oligopeptide transporter (POT/PTR) (TC 2.A.17) family.</text>
</comment>
<feature type="transmembrane region" description="Helical" evidence="8">
    <location>
        <begin position="55"/>
        <end position="77"/>
    </location>
</feature>
<feature type="transmembrane region" description="Helical" evidence="8">
    <location>
        <begin position="89"/>
        <end position="107"/>
    </location>
</feature>
<dbReference type="InterPro" id="IPR018456">
    <property type="entry name" value="PTR2_symporter_CS"/>
</dbReference>
<evidence type="ECO:0000256" key="6">
    <source>
        <dbReference type="ARBA" id="ARBA00022989"/>
    </source>
</evidence>
<dbReference type="InterPro" id="IPR005279">
    <property type="entry name" value="Dipep/tripep_permease"/>
</dbReference>
<feature type="transmembrane region" description="Helical" evidence="8">
    <location>
        <begin position="402"/>
        <end position="420"/>
    </location>
</feature>
<dbReference type="Proteomes" id="UP000720508">
    <property type="component" value="Unassembled WGS sequence"/>
</dbReference>
<dbReference type="EMBL" id="JAHLEM010000330">
    <property type="protein sequence ID" value="MBU3867676.1"/>
    <property type="molecule type" value="Genomic_DNA"/>
</dbReference>
<evidence type="ECO:0000256" key="3">
    <source>
        <dbReference type="ARBA" id="ARBA00022448"/>
    </source>
</evidence>
<keyword evidence="6 8" id="KW-1133">Transmembrane helix</keyword>
<evidence type="ECO:0000256" key="5">
    <source>
        <dbReference type="ARBA" id="ARBA00022692"/>
    </source>
</evidence>
<protein>
    <submittedName>
        <fullName evidence="10">Oligopeptide:H+ symporter</fullName>
    </submittedName>
</protein>
<evidence type="ECO:0000313" key="10">
    <source>
        <dbReference type="EMBL" id="MBU3867676.1"/>
    </source>
</evidence>
<reference evidence="10 11" key="1">
    <citation type="submission" date="2021-06" db="EMBL/GenBank/DDBJ databases">
        <authorList>
            <person name="Pan X."/>
        </authorList>
    </citation>
    <scope>NUCLEOTIDE SEQUENCE [LARGE SCALE GENOMIC DNA]</scope>
    <source>
        <strain evidence="10 11">4503</strain>
    </source>
</reference>
<dbReference type="RefSeq" id="WP_216344610.1">
    <property type="nucleotide sequence ID" value="NZ_JAHLEM010000330.1"/>
</dbReference>
<dbReference type="PANTHER" id="PTHR23517">
    <property type="entry name" value="RESISTANCE PROTEIN MDTM, PUTATIVE-RELATED-RELATED"/>
    <property type="match status" value="1"/>
</dbReference>
<proteinExistence type="inferred from homology"/>
<keyword evidence="7 8" id="KW-0472">Membrane</keyword>
<feature type="transmembrane region" description="Helical" evidence="8">
    <location>
        <begin position="190"/>
        <end position="213"/>
    </location>
</feature>
<keyword evidence="5 8" id="KW-0812">Transmembrane</keyword>
<evidence type="ECO:0000256" key="4">
    <source>
        <dbReference type="ARBA" id="ARBA00022475"/>
    </source>
</evidence>
<evidence type="ECO:0000313" key="11">
    <source>
        <dbReference type="Proteomes" id="UP000720508"/>
    </source>
</evidence>
<evidence type="ECO:0000256" key="7">
    <source>
        <dbReference type="ARBA" id="ARBA00023136"/>
    </source>
</evidence>
<feature type="transmembrane region" description="Helical" evidence="8">
    <location>
        <begin position="468"/>
        <end position="488"/>
    </location>
</feature>
<evidence type="ECO:0000259" key="9">
    <source>
        <dbReference type="PROSITE" id="PS50850"/>
    </source>
</evidence>
<dbReference type="InterPro" id="IPR000109">
    <property type="entry name" value="POT_fam"/>
</dbReference>
<feature type="transmembrane region" description="Helical" evidence="8">
    <location>
        <begin position="375"/>
        <end position="396"/>
    </location>
</feature>
<dbReference type="InterPro" id="IPR050171">
    <property type="entry name" value="MFS_Transporters"/>
</dbReference>
<dbReference type="CDD" id="cd17346">
    <property type="entry name" value="MFS_DtpA_like"/>
    <property type="match status" value="1"/>
</dbReference>